<dbReference type="InterPro" id="IPR036412">
    <property type="entry name" value="HAD-like_sf"/>
</dbReference>
<protein>
    <recommendedName>
        <fullName evidence="5">Trehalose 6-phosphate phosphatase</fullName>
    </recommendedName>
</protein>
<name>A0A150FTF5_GONPE</name>
<evidence type="ECO:0000313" key="4">
    <source>
        <dbReference type="Proteomes" id="UP000075714"/>
    </source>
</evidence>
<reference evidence="4" key="1">
    <citation type="journal article" date="2016" name="Nat. Commun.">
        <title>The Gonium pectorale genome demonstrates co-option of cell cycle regulation during the evolution of multicellularity.</title>
        <authorList>
            <person name="Hanschen E.R."/>
            <person name="Marriage T.N."/>
            <person name="Ferris P.J."/>
            <person name="Hamaji T."/>
            <person name="Toyoda A."/>
            <person name="Fujiyama A."/>
            <person name="Neme R."/>
            <person name="Noguchi H."/>
            <person name="Minakuchi Y."/>
            <person name="Suzuki M."/>
            <person name="Kawai-Toyooka H."/>
            <person name="Smith D.R."/>
            <person name="Sparks H."/>
            <person name="Anderson J."/>
            <person name="Bakaric R."/>
            <person name="Luria V."/>
            <person name="Karger A."/>
            <person name="Kirschner M.W."/>
            <person name="Durand P.M."/>
            <person name="Michod R.E."/>
            <person name="Nozaki H."/>
            <person name="Olson B.J."/>
        </authorList>
    </citation>
    <scope>NUCLEOTIDE SEQUENCE [LARGE SCALE GENOMIC DNA]</scope>
    <source>
        <strain evidence="4">NIES-2863</strain>
    </source>
</reference>
<dbReference type="InterPro" id="IPR003337">
    <property type="entry name" value="Trehalose_PPase"/>
</dbReference>
<gene>
    <name evidence="3" type="ORF">GPECTOR_1390g605</name>
</gene>
<evidence type="ECO:0000256" key="1">
    <source>
        <dbReference type="ARBA" id="ARBA00005409"/>
    </source>
</evidence>
<comment type="similarity">
    <text evidence="1">In the N-terminal section; belongs to the glycosyltransferase 20 family.</text>
</comment>
<dbReference type="Proteomes" id="UP000075714">
    <property type="component" value="Unassembled WGS sequence"/>
</dbReference>
<organism evidence="3 4">
    <name type="scientific">Gonium pectorale</name>
    <name type="common">Green alga</name>
    <dbReference type="NCBI Taxonomy" id="33097"/>
    <lineage>
        <taxon>Eukaryota</taxon>
        <taxon>Viridiplantae</taxon>
        <taxon>Chlorophyta</taxon>
        <taxon>core chlorophytes</taxon>
        <taxon>Chlorophyceae</taxon>
        <taxon>CS clade</taxon>
        <taxon>Chlamydomonadales</taxon>
        <taxon>Volvocaceae</taxon>
        <taxon>Gonium</taxon>
    </lineage>
</organism>
<feature type="region of interest" description="Disordered" evidence="2">
    <location>
        <begin position="100"/>
        <end position="131"/>
    </location>
</feature>
<evidence type="ECO:0000256" key="2">
    <source>
        <dbReference type="SAM" id="MobiDB-lite"/>
    </source>
</evidence>
<sequence length="220" mass="23811">MDVQEVVRAYTGSKRRLVVLGYNATLTTSVEAPERQFEQVKALAKVNPRVMQSVCELCTDPANVVVIFSGSETSKLDEVFGHLPVWLAAENGVYVRPPAKAASGPAGAGRGADGGGGGGERGAAGAQPSPAAPQWKCVFDTVHCEWMESVQLVFDYFCERTPRSFVEARETSLVWNYKYADVEFGRIQARDLLQHLWTGPISNAPVEIIQGGKSVEPSPL</sequence>
<comment type="caution">
    <text evidence="3">The sequence shown here is derived from an EMBL/GenBank/DDBJ whole genome shotgun (WGS) entry which is preliminary data.</text>
</comment>
<evidence type="ECO:0008006" key="5">
    <source>
        <dbReference type="Google" id="ProtNLM"/>
    </source>
</evidence>
<dbReference type="PANTHER" id="PTHR10788:SF106">
    <property type="entry name" value="BCDNA.GH08860"/>
    <property type="match status" value="1"/>
</dbReference>
<dbReference type="GO" id="GO:0005992">
    <property type="term" value="P:trehalose biosynthetic process"/>
    <property type="evidence" value="ECO:0007669"/>
    <property type="project" value="InterPro"/>
</dbReference>
<dbReference type="GO" id="GO:0005829">
    <property type="term" value="C:cytosol"/>
    <property type="evidence" value="ECO:0007669"/>
    <property type="project" value="TreeGrafter"/>
</dbReference>
<dbReference type="STRING" id="33097.A0A150FTF5"/>
<dbReference type="GO" id="GO:0004805">
    <property type="term" value="F:trehalose-phosphatase activity"/>
    <property type="evidence" value="ECO:0007669"/>
    <property type="project" value="TreeGrafter"/>
</dbReference>
<proteinExistence type="inferred from homology"/>
<dbReference type="Gene3D" id="3.40.50.1000">
    <property type="entry name" value="HAD superfamily/HAD-like"/>
    <property type="match status" value="1"/>
</dbReference>
<feature type="compositionally biased region" description="Gly residues" evidence="2">
    <location>
        <begin position="106"/>
        <end position="122"/>
    </location>
</feature>
<dbReference type="EMBL" id="LSYV01001383">
    <property type="protein sequence ID" value="KXZ40907.1"/>
    <property type="molecule type" value="Genomic_DNA"/>
</dbReference>
<dbReference type="AlphaFoldDB" id="A0A150FTF5"/>
<dbReference type="OrthoDB" id="755951at2759"/>
<accession>A0A150FTF5</accession>
<dbReference type="InterPro" id="IPR023214">
    <property type="entry name" value="HAD_sf"/>
</dbReference>
<keyword evidence="4" id="KW-1185">Reference proteome</keyword>
<dbReference type="SUPFAM" id="SSF56784">
    <property type="entry name" value="HAD-like"/>
    <property type="match status" value="1"/>
</dbReference>
<dbReference type="InterPro" id="IPR001830">
    <property type="entry name" value="Glyco_trans_20"/>
</dbReference>
<evidence type="ECO:0000313" key="3">
    <source>
        <dbReference type="EMBL" id="KXZ40907.1"/>
    </source>
</evidence>
<dbReference type="Pfam" id="PF02358">
    <property type="entry name" value="Trehalose_PPase"/>
    <property type="match status" value="1"/>
</dbReference>
<dbReference type="GO" id="GO:0003825">
    <property type="term" value="F:alpha,alpha-trehalose-phosphate synthase (UDP-forming) activity"/>
    <property type="evidence" value="ECO:0007669"/>
    <property type="project" value="TreeGrafter"/>
</dbReference>
<dbReference type="PANTHER" id="PTHR10788">
    <property type="entry name" value="TREHALOSE-6-PHOSPHATE SYNTHASE"/>
    <property type="match status" value="1"/>
</dbReference>